<dbReference type="EC" id="3.4.19.13" evidence="6"/>
<comment type="similarity">
    <text evidence="6">Belongs to the gamma-glutamyltransferase family.</text>
</comment>
<dbReference type="EC" id="2.3.2.2" evidence="6"/>
<dbReference type="GO" id="GO:0103068">
    <property type="term" value="F:leukotriene C4 gamma-glutamyl transferase activity"/>
    <property type="evidence" value="ECO:0007669"/>
    <property type="project" value="UniProtKB-EC"/>
</dbReference>
<dbReference type="GO" id="GO:0036374">
    <property type="term" value="F:glutathione hydrolase activity"/>
    <property type="evidence" value="ECO:0007669"/>
    <property type="project" value="UniProtKB-UniRule"/>
</dbReference>
<feature type="region of interest" description="Disordered" evidence="7">
    <location>
        <begin position="555"/>
        <end position="593"/>
    </location>
</feature>
<evidence type="ECO:0000256" key="2">
    <source>
        <dbReference type="ARBA" id="ARBA00001089"/>
    </source>
</evidence>
<protein>
    <recommendedName>
        <fullName evidence="6">Glutathione hydrolase proenzyme</fullName>
        <ecNumber evidence="6">2.3.2.2</ecNumber>
        <ecNumber evidence="6">3.4.19.13</ecNumber>
    </recommendedName>
    <component>
        <recommendedName>
            <fullName evidence="6">Glutathione hydrolase large chain</fullName>
        </recommendedName>
    </component>
    <component>
        <recommendedName>
            <fullName evidence="6">Glutathione hydrolase small chain</fullName>
        </recommendedName>
    </component>
</protein>
<dbReference type="Gene3D" id="3.60.20.40">
    <property type="match status" value="1"/>
</dbReference>
<dbReference type="InterPro" id="IPR043137">
    <property type="entry name" value="GGT_ssub_C"/>
</dbReference>
<evidence type="ECO:0000256" key="4">
    <source>
        <dbReference type="PIRSR" id="PIRSR600101-1"/>
    </source>
</evidence>
<comment type="subunit">
    <text evidence="6">This enzyme consists of two polypeptide chains, which are synthesized in precursor form from a single polypeptide.</text>
</comment>
<dbReference type="GO" id="GO:0006750">
    <property type="term" value="P:glutathione biosynthetic process"/>
    <property type="evidence" value="ECO:0007669"/>
    <property type="project" value="UniProtKB-KW"/>
</dbReference>
<accession>A0A5E4RRQ3</accession>
<dbReference type="Gene3D" id="1.10.246.130">
    <property type="match status" value="1"/>
</dbReference>
<keyword evidence="6" id="KW-0865">Zymogen</keyword>
<dbReference type="InterPro" id="IPR000101">
    <property type="entry name" value="GGT_peptidase"/>
</dbReference>
<feature type="compositionally biased region" description="Basic and acidic residues" evidence="7">
    <location>
        <begin position="582"/>
        <end position="593"/>
    </location>
</feature>
<dbReference type="PANTHER" id="PTHR43881:SF5">
    <property type="entry name" value="GAMMA-GLUTAMYLTRANSPEPTIDASE"/>
    <property type="match status" value="1"/>
</dbReference>
<evidence type="ECO:0000256" key="3">
    <source>
        <dbReference type="ARBA" id="ARBA00047417"/>
    </source>
</evidence>
<keyword evidence="9" id="KW-1185">Reference proteome</keyword>
<keyword evidence="6 8" id="KW-0012">Acyltransferase</keyword>
<organism evidence="8 9">
    <name type="scientific">Pandoraea morbifera</name>
    <dbReference type="NCBI Taxonomy" id="2508300"/>
    <lineage>
        <taxon>Bacteria</taxon>
        <taxon>Pseudomonadati</taxon>
        <taxon>Pseudomonadota</taxon>
        <taxon>Betaproteobacteria</taxon>
        <taxon>Burkholderiales</taxon>
        <taxon>Burkholderiaceae</taxon>
        <taxon>Pandoraea</taxon>
    </lineage>
</organism>
<comment type="catalytic activity">
    <reaction evidence="1 6">
        <text>an S-substituted glutathione + H2O = an S-substituted L-cysteinylglycine + L-glutamate</text>
        <dbReference type="Rhea" id="RHEA:59468"/>
        <dbReference type="ChEBI" id="CHEBI:15377"/>
        <dbReference type="ChEBI" id="CHEBI:29985"/>
        <dbReference type="ChEBI" id="CHEBI:90779"/>
        <dbReference type="ChEBI" id="CHEBI:143103"/>
        <dbReference type="EC" id="3.4.19.13"/>
    </reaction>
</comment>
<dbReference type="InterPro" id="IPR029055">
    <property type="entry name" value="Ntn_hydrolases_N"/>
</dbReference>
<dbReference type="PANTHER" id="PTHR43881">
    <property type="entry name" value="GAMMA-GLUTAMYLTRANSPEPTIDASE (AFU_ORTHOLOGUE AFUA_4G13580)"/>
    <property type="match status" value="1"/>
</dbReference>
<keyword evidence="6" id="KW-0378">Hydrolase</keyword>
<evidence type="ECO:0000256" key="6">
    <source>
        <dbReference type="RuleBase" id="RU368036"/>
    </source>
</evidence>
<evidence type="ECO:0000256" key="5">
    <source>
        <dbReference type="PIRSR" id="PIRSR600101-2"/>
    </source>
</evidence>
<keyword evidence="6" id="KW-0317">Glutathione biosynthesis</keyword>
<dbReference type="EMBL" id="CABPSD010000001">
    <property type="protein sequence ID" value="VVD65441.1"/>
    <property type="molecule type" value="Genomic_DNA"/>
</dbReference>
<feature type="binding site" evidence="5">
    <location>
        <position position="490"/>
    </location>
    <ligand>
        <name>L-glutamate</name>
        <dbReference type="ChEBI" id="CHEBI:29985"/>
    </ligand>
</feature>
<evidence type="ECO:0000256" key="1">
    <source>
        <dbReference type="ARBA" id="ARBA00001049"/>
    </source>
</evidence>
<dbReference type="InterPro" id="IPR043138">
    <property type="entry name" value="GGT_lsub"/>
</dbReference>
<name>A0A5E4RRQ3_9BURK</name>
<feature type="active site" description="Nucleophile" evidence="4">
    <location>
        <position position="407"/>
    </location>
</feature>
<comment type="catalytic activity">
    <reaction evidence="3 6">
        <text>an N-terminal (5-L-glutamyl)-[peptide] + an alpha-amino acid = 5-L-glutamyl amino acid + an N-terminal L-alpha-aminoacyl-[peptide]</text>
        <dbReference type="Rhea" id="RHEA:23904"/>
        <dbReference type="Rhea" id="RHEA-COMP:9780"/>
        <dbReference type="Rhea" id="RHEA-COMP:9795"/>
        <dbReference type="ChEBI" id="CHEBI:77644"/>
        <dbReference type="ChEBI" id="CHEBI:78597"/>
        <dbReference type="ChEBI" id="CHEBI:78599"/>
        <dbReference type="ChEBI" id="CHEBI:78608"/>
        <dbReference type="EC" id="2.3.2.2"/>
    </reaction>
</comment>
<comment type="catalytic activity">
    <reaction evidence="2 6">
        <text>glutathione + H2O = L-cysteinylglycine + L-glutamate</text>
        <dbReference type="Rhea" id="RHEA:28807"/>
        <dbReference type="ChEBI" id="CHEBI:15377"/>
        <dbReference type="ChEBI" id="CHEBI:29985"/>
        <dbReference type="ChEBI" id="CHEBI:57925"/>
        <dbReference type="ChEBI" id="CHEBI:61694"/>
        <dbReference type="EC" id="3.4.19.13"/>
    </reaction>
</comment>
<reference evidence="8 9" key="1">
    <citation type="submission" date="2019-08" db="EMBL/GenBank/DDBJ databases">
        <authorList>
            <person name="Peeters C."/>
        </authorList>
    </citation>
    <scope>NUCLEOTIDE SEQUENCE [LARGE SCALE GENOMIC DNA]</scope>
    <source>
        <strain evidence="8 9">LMG 31116</strain>
    </source>
</reference>
<dbReference type="UniPathway" id="UPA00204"/>
<dbReference type="GO" id="GO:0006751">
    <property type="term" value="P:glutathione catabolic process"/>
    <property type="evidence" value="ECO:0007669"/>
    <property type="project" value="UniProtKB-UniRule"/>
</dbReference>
<evidence type="ECO:0000313" key="9">
    <source>
        <dbReference type="Proteomes" id="UP000368474"/>
    </source>
</evidence>
<comment type="PTM">
    <text evidence="6">Cleaved by autocatalysis into a large and a small subunit.</text>
</comment>
<dbReference type="Pfam" id="PF01019">
    <property type="entry name" value="G_glu_transpept"/>
    <property type="match status" value="1"/>
</dbReference>
<dbReference type="InterPro" id="IPR006311">
    <property type="entry name" value="TAT_signal"/>
</dbReference>
<dbReference type="PROSITE" id="PS51318">
    <property type="entry name" value="TAT"/>
    <property type="match status" value="1"/>
</dbReference>
<dbReference type="SUPFAM" id="SSF56235">
    <property type="entry name" value="N-terminal nucleophile aminohydrolases (Ntn hydrolases)"/>
    <property type="match status" value="1"/>
</dbReference>
<dbReference type="AlphaFoldDB" id="A0A5E4RRQ3"/>
<evidence type="ECO:0000313" key="8">
    <source>
        <dbReference type="EMBL" id="VVD65441.1"/>
    </source>
</evidence>
<gene>
    <name evidence="8" type="primary">ywrD_1</name>
    <name evidence="8" type="ORF">PMO31116_00321</name>
</gene>
<dbReference type="Proteomes" id="UP000368474">
    <property type="component" value="Unassembled WGS sequence"/>
</dbReference>
<comment type="pathway">
    <text evidence="6">Sulfur metabolism; glutathione metabolism.</text>
</comment>
<dbReference type="PRINTS" id="PR01210">
    <property type="entry name" value="GGTRANSPTASE"/>
</dbReference>
<keyword evidence="6 8" id="KW-0808">Transferase</keyword>
<evidence type="ECO:0000256" key="7">
    <source>
        <dbReference type="SAM" id="MobiDB-lite"/>
    </source>
</evidence>
<dbReference type="NCBIfam" id="TIGR00066">
    <property type="entry name" value="g_glut_trans"/>
    <property type="match status" value="1"/>
</dbReference>
<sequence length="593" mass="62662">MTFTQIVTALTGATGDAASPMRRNFLMGTAALAGSAVLPVAAAEAAEAVGTAPATLRAEVDVPAGPRLAQSTRGMVTSPHELASEAGLEVLRAGGNAIEAAIAIGAVLSVTYPHFTGLGGDAFMVISDSDGNVRTLSGIGQAPAALPVGLSSGTPIPVRGPGATLTTAATVAVWDKAFALSRDQWGGRQAWSSLFARATEYAANGFPVTPSQHFWQTFRANDIAGWEGFSSVFMPNGRVPQAGERFHQPALARSLDSIATHGGREFYEGDLAGRIAAGLKKVGSPLRASDLANAVAREEVPLRVAYRDGELLGLRPPTQGVTTLEIMGILDRFDLKSMPEGSADYYHVLVEAVKLAFIDRNRYVADPDFGDVPVDRLLSSPTLDAHARSIHMNRAMPWPHVYRTGDTVYIGAADGQGNCVSMLQTVYFDWGSGVVLGDTGVLWHNRGAAFSVDPKSPNALQPGKRPFHTLNPGMYLKQGRPQLLYGTQGADGQPQTLAAVLTRLIDYGMDPLTALRRPRFLLGRTFSDSRDSLKLEQDAGDEVFAALAARGHEISPLPPQSQLAGHPGAIRLGPHGQMTGAHDPRSDGRALGL</sequence>
<proteinExistence type="inferred from homology"/>
<dbReference type="InterPro" id="IPR052896">
    <property type="entry name" value="GGT-like_enzyme"/>
</dbReference>